<name>A0A4D7B9B7_9HYPH</name>
<evidence type="ECO:0000256" key="2">
    <source>
        <dbReference type="ARBA" id="ARBA00006171"/>
    </source>
</evidence>
<dbReference type="SFLD" id="SFLDG01129">
    <property type="entry name" value="C1.5:_HAD__Beta-PGM__Phosphata"/>
    <property type="match status" value="1"/>
</dbReference>
<evidence type="ECO:0000256" key="1">
    <source>
        <dbReference type="ARBA" id="ARBA00001946"/>
    </source>
</evidence>
<evidence type="ECO:0000256" key="5">
    <source>
        <dbReference type="ARBA" id="ARBA00023277"/>
    </source>
</evidence>
<dbReference type="EMBL" id="CP039690">
    <property type="protein sequence ID" value="QCI67110.1"/>
    <property type="molecule type" value="Genomic_DNA"/>
</dbReference>
<dbReference type="SUPFAM" id="SSF56784">
    <property type="entry name" value="HAD-like"/>
    <property type="match status" value="1"/>
</dbReference>
<keyword evidence="4" id="KW-0460">Magnesium</keyword>
<dbReference type="KEGG" id="pstg:E8M01_24450"/>
<proteinExistence type="inferred from homology"/>
<sequence>MSHHAVAWDIDGTLVDSEPRHHRALVSASRAWGVDLSDLSDQAFRGVHMGDVWQAIRARYPAGLGRADWLAAINADYAADPAAMMPMPGAVETITRLARRGVPQICVSNSSRVIVDANIAALGIGGCLIGSISLDDVAAGKPDPAPYLDACRLLHLVPHQVIAVEDSLSGARSARAAGLFVLGYRASVDMLQDVDRDTDDLAVVLDLVSSP</sequence>
<evidence type="ECO:0000313" key="6">
    <source>
        <dbReference type="EMBL" id="QCI67110.1"/>
    </source>
</evidence>
<evidence type="ECO:0000256" key="4">
    <source>
        <dbReference type="ARBA" id="ARBA00022842"/>
    </source>
</evidence>
<dbReference type="GO" id="GO:0046872">
    <property type="term" value="F:metal ion binding"/>
    <property type="evidence" value="ECO:0007669"/>
    <property type="project" value="UniProtKB-KW"/>
</dbReference>
<dbReference type="AlphaFoldDB" id="A0A4D7B9B7"/>
<dbReference type="GO" id="GO:0003824">
    <property type="term" value="F:catalytic activity"/>
    <property type="evidence" value="ECO:0007669"/>
    <property type="project" value="UniProtKB-ARBA"/>
</dbReference>
<dbReference type="Pfam" id="PF00702">
    <property type="entry name" value="Hydrolase"/>
    <property type="match status" value="1"/>
</dbReference>
<protein>
    <submittedName>
        <fullName evidence="6">HAD family phosphatase</fullName>
    </submittedName>
</protein>
<dbReference type="RefSeq" id="WP_136962548.1">
    <property type="nucleotide sequence ID" value="NZ_CP039690.1"/>
</dbReference>
<dbReference type="Gene3D" id="3.40.50.1000">
    <property type="entry name" value="HAD superfamily/HAD-like"/>
    <property type="match status" value="1"/>
</dbReference>
<dbReference type="InterPro" id="IPR023198">
    <property type="entry name" value="PGP-like_dom2"/>
</dbReference>
<comment type="cofactor">
    <cofactor evidence="1">
        <name>Mg(2+)</name>
        <dbReference type="ChEBI" id="CHEBI:18420"/>
    </cofactor>
</comment>
<keyword evidence="3" id="KW-0479">Metal-binding</keyword>
<evidence type="ECO:0000256" key="3">
    <source>
        <dbReference type="ARBA" id="ARBA00022723"/>
    </source>
</evidence>
<dbReference type="OrthoDB" id="9800058at2"/>
<dbReference type="InterPro" id="IPR036412">
    <property type="entry name" value="HAD-like_sf"/>
</dbReference>
<evidence type="ECO:0000313" key="7">
    <source>
        <dbReference type="Proteomes" id="UP000298781"/>
    </source>
</evidence>
<dbReference type="InterPro" id="IPR051600">
    <property type="entry name" value="Beta-PGM-like"/>
</dbReference>
<dbReference type="NCBIfam" id="TIGR01509">
    <property type="entry name" value="HAD-SF-IA-v3"/>
    <property type="match status" value="1"/>
</dbReference>
<reference evidence="6 7" key="1">
    <citation type="submission" date="2019-04" db="EMBL/GenBank/DDBJ databases">
        <title>Phreatobacter aquaticus sp. nov.</title>
        <authorList>
            <person name="Choi A."/>
        </authorList>
    </citation>
    <scope>NUCLEOTIDE SEQUENCE [LARGE SCALE GENOMIC DNA]</scope>
    <source>
        <strain evidence="6 7">KCTC 52518</strain>
    </source>
</reference>
<comment type="similarity">
    <text evidence="2">Belongs to the HAD-like hydrolase superfamily. CbbY/CbbZ/Gph/YieH family.</text>
</comment>
<dbReference type="PRINTS" id="PR00413">
    <property type="entry name" value="HADHALOGNASE"/>
</dbReference>
<dbReference type="InterPro" id="IPR023214">
    <property type="entry name" value="HAD_sf"/>
</dbReference>
<keyword evidence="5" id="KW-0119">Carbohydrate metabolism</keyword>
<gene>
    <name evidence="6" type="ORF">E8M01_24450</name>
</gene>
<dbReference type="Proteomes" id="UP000298781">
    <property type="component" value="Chromosome"/>
</dbReference>
<dbReference type="Gene3D" id="1.10.150.240">
    <property type="entry name" value="Putative phosphatase, domain 2"/>
    <property type="match status" value="1"/>
</dbReference>
<dbReference type="PANTHER" id="PTHR46193:SF18">
    <property type="entry name" value="HEXITOL PHOSPHATASE B"/>
    <property type="match status" value="1"/>
</dbReference>
<dbReference type="SFLD" id="SFLDS00003">
    <property type="entry name" value="Haloacid_Dehalogenase"/>
    <property type="match status" value="1"/>
</dbReference>
<dbReference type="CDD" id="cd07505">
    <property type="entry name" value="HAD_BPGM-like"/>
    <property type="match status" value="1"/>
</dbReference>
<dbReference type="InterPro" id="IPR006439">
    <property type="entry name" value="HAD-SF_hydro_IA"/>
</dbReference>
<keyword evidence="7" id="KW-1185">Reference proteome</keyword>
<organism evidence="6 7">
    <name type="scientific">Phreatobacter stygius</name>
    <dbReference type="NCBI Taxonomy" id="1940610"/>
    <lineage>
        <taxon>Bacteria</taxon>
        <taxon>Pseudomonadati</taxon>
        <taxon>Pseudomonadota</taxon>
        <taxon>Alphaproteobacteria</taxon>
        <taxon>Hyphomicrobiales</taxon>
        <taxon>Phreatobacteraceae</taxon>
        <taxon>Phreatobacter</taxon>
    </lineage>
</organism>
<accession>A0A4D7B9B7</accession>
<dbReference type="PANTHER" id="PTHR46193">
    <property type="entry name" value="6-PHOSPHOGLUCONATE PHOSPHATASE"/>
    <property type="match status" value="1"/>
</dbReference>